<dbReference type="Proteomes" id="UP001152320">
    <property type="component" value="Chromosome 19"/>
</dbReference>
<sequence>MTMYPQVANVVRSANYHLANISRARKMLTTEPSKLAVHTLVTSRLDYCNSLLIGVSRTLITSLQNAQRTLARIIVKLAKYESITLVLIDLHWPPYNSVSNSKLSSFCTKRSINNPQPISRIYCSFNILVDS</sequence>
<protein>
    <submittedName>
        <fullName evidence="1">Uncharacterized protein</fullName>
    </submittedName>
</protein>
<organism evidence="1 2">
    <name type="scientific">Holothuria leucospilota</name>
    <name type="common">Black long sea cucumber</name>
    <name type="synonym">Mertensiothuria leucospilota</name>
    <dbReference type="NCBI Taxonomy" id="206669"/>
    <lineage>
        <taxon>Eukaryota</taxon>
        <taxon>Metazoa</taxon>
        <taxon>Echinodermata</taxon>
        <taxon>Eleutherozoa</taxon>
        <taxon>Echinozoa</taxon>
        <taxon>Holothuroidea</taxon>
        <taxon>Aspidochirotacea</taxon>
        <taxon>Aspidochirotida</taxon>
        <taxon>Holothuriidae</taxon>
        <taxon>Holothuria</taxon>
    </lineage>
</organism>
<comment type="caution">
    <text evidence="1">The sequence shown here is derived from an EMBL/GenBank/DDBJ whole genome shotgun (WGS) entry which is preliminary data.</text>
</comment>
<dbReference type="OrthoDB" id="8939918at2759"/>
<keyword evidence="2" id="KW-1185">Reference proteome</keyword>
<name>A0A9Q0YJ77_HOLLE</name>
<gene>
    <name evidence="1" type="ORF">HOLleu_36052</name>
</gene>
<accession>A0A9Q0YJ77</accession>
<evidence type="ECO:0000313" key="1">
    <source>
        <dbReference type="EMBL" id="KAJ8023575.1"/>
    </source>
</evidence>
<reference evidence="1" key="1">
    <citation type="submission" date="2021-10" db="EMBL/GenBank/DDBJ databases">
        <title>Tropical sea cucumber genome reveals ecological adaptation and Cuvierian tubules defense mechanism.</title>
        <authorList>
            <person name="Chen T."/>
        </authorList>
    </citation>
    <scope>NUCLEOTIDE SEQUENCE</scope>
    <source>
        <strain evidence="1">Nanhai2018</strain>
        <tissue evidence="1">Muscle</tissue>
    </source>
</reference>
<dbReference type="EMBL" id="JAIZAY010000019">
    <property type="protein sequence ID" value="KAJ8023575.1"/>
    <property type="molecule type" value="Genomic_DNA"/>
</dbReference>
<evidence type="ECO:0000313" key="2">
    <source>
        <dbReference type="Proteomes" id="UP001152320"/>
    </source>
</evidence>
<dbReference type="AlphaFoldDB" id="A0A9Q0YJ77"/>
<proteinExistence type="predicted"/>